<protein>
    <submittedName>
        <fullName evidence="2">Putative Rep protein</fullName>
    </submittedName>
</protein>
<sequence>MFGTSQGSAYPGEEKEDRVNACGESRALPRRRAADNGTRNVDADLSRAIESARANIQMTEKLNSESEQRGRTWSIPVPSRLQSRTPIWSGHERWQRQVRELLNSPMGTQLCQQHNVHPERVYAVAVSMARSADHRTGRRVTASRALLATRAGVSLTVLKRARRVLSALGMAQEMVRGRLLCTLERWAAEAHHGRRQTKGTSVWALVSPKSAAARAEAQQFAPTSALPHTKPPESDLTFPVYPQPQARGPQSLSTSFSACSSVKKNKTTRARARKARRVEAMKLGPRPIALQRAAAEFLNHAPALKALGHIGAACDALRAHSVDTERWSGRDIAQMLSEDTKRRGWTWPDAGSLREPLSFLHWRLARIDWSVPSPTERAQAAKELREAERREAIAVADRRAVAAASAETRRASMSSIRKHLSKCR</sequence>
<reference evidence="2" key="1">
    <citation type="journal article" date="2017" name="Genome Biol. Evol.">
        <title>Comparative Genomics of Rhodococcus equi Virulence Plasmids Indicates Host-Driven Evolution of the vap Pathogenicity Island.</title>
        <authorList>
            <person name="MacArthur I."/>
            <person name="Anastasi E."/>
            <person name="Alvarez S."/>
            <person name="Scortti M."/>
            <person name="Vazquez-Boland J.A."/>
        </authorList>
    </citation>
    <scope>NUCLEOTIDE SEQUENCE</scope>
    <source>
        <strain evidence="2">PAM1572</strain>
        <plasmid evidence="2">pVAPN1572</plasmid>
    </source>
</reference>
<evidence type="ECO:0000313" key="2">
    <source>
        <dbReference type="EMBL" id="ARX60086.1"/>
    </source>
</evidence>
<dbReference type="AlphaFoldDB" id="A0A1Z1UZ52"/>
<keyword evidence="2" id="KW-0614">Plasmid</keyword>
<proteinExistence type="predicted"/>
<feature type="region of interest" description="Disordered" evidence="1">
    <location>
        <begin position="1"/>
        <end position="39"/>
    </location>
</feature>
<evidence type="ECO:0000256" key="1">
    <source>
        <dbReference type="SAM" id="MobiDB-lite"/>
    </source>
</evidence>
<accession>A0A1Z1UZ52</accession>
<feature type="region of interest" description="Disordered" evidence="1">
    <location>
        <begin position="214"/>
        <end position="270"/>
    </location>
</feature>
<gene>
    <name evidence="2" type="ORF">pVAPN1572_0480</name>
</gene>
<name>A0A1Z1UZ52_RHOHA</name>
<organism evidence="2">
    <name type="scientific">Rhodococcus hoagii</name>
    <name type="common">Corynebacterium equii</name>
    <dbReference type="NCBI Taxonomy" id="43767"/>
    <lineage>
        <taxon>Bacteria</taxon>
        <taxon>Bacillati</taxon>
        <taxon>Actinomycetota</taxon>
        <taxon>Actinomycetes</taxon>
        <taxon>Mycobacteriales</taxon>
        <taxon>Nocardiaceae</taxon>
        <taxon>Prescottella</taxon>
    </lineage>
</organism>
<dbReference type="EMBL" id="KX443401">
    <property type="protein sequence ID" value="ARX60086.1"/>
    <property type="molecule type" value="Genomic_DNA"/>
</dbReference>
<feature type="compositionally biased region" description="Polar residues" evidence="1">
    <location>
        <begin position="248"/>
        <end position="262"/>
    </location>
</feature>
<geneLocation type="plasmid" evidence="2">
    <name>pVAPN1572</name>
</geneLocation>